<dbReference type="EMBL" id="JBHTIA010000008">
    <property type="protein sequence ID" value="MFD0765675.1"/>
    <property type="molecule type" value="Genomic_DNA"/>
</dbReference>
<comment type="pathway">
    <text evidence="9">Protein modification; lipoprotein biosynthesis (signal peptide cleavage).</text>
</comment>
<dbReference type="EC" id="3.4.23.36" evidence="9"/>
<evidence type="ECO:0000256" key="2">
    <source>
        <dbReference type="ARBA" id="ARBA00022475"/>
    </source>
</evidence>
<keyword evidence="12" id="KW-1185">Reference proteome</keyword>
<keyword evidence="8 9" id="KW-0472">Membrane</keyword>
<evidence type="ECO:0000256" key="4">
    <source>
        <dbReference type="ARBA" id="ARBA00022692"/>
    </source>
</evidence>
<feature type="active site" evidence="9">
    <location>
        <position position="143"/>
    </location>
</feature>
<dbReference type="GO" id="GO:0004190">
    <property type="term" value="F:aspartic-type endopeptidase activity"/>
    <property type="evidence" value="ECO:0007669"/>
    <property type="project" value="UniProtKB-EC"/>
</dbReference>
<keyword evidence="3 9" id="KW-0645">Protease</keyword>
<gene>
    <name evidence="9 11" type="primary">lspA</name>
    <name evidence="11" type="ORF">ACFQZI_12495</name>
</gene>
<evidence type="ECO:0000256" key="6">
    <source>
        <dbReference type="ARBA" id="ARBA00022801"/>
    </source>
</evidence>
<reference evidence="12" key="1">
    <citation type="journal article" date="2019" name="Int. J. Syst. Evol. Microbiol.">
        <title>The Global Catalogue of Microorganisms (GCM) 10K type strain sequencing project: providing services to taxonomists for standard genome sequencing and annotation.</title>
        <authorList>
            <consortium name="The Broad Institute Genomics Platform"/>
            <consortium name="The Broad Institute Genome Sequencing Center for Infectious Disease"/>
            <person name="Wu L."/>
            <person name="Ma J."/>
        </authorList>
    </citation>
    <scope>NUCLEOTIDE SEQUENCE [LARGE SCALE GENOMIC DNA]</scope>
    <source>
        <strain evidence="12">CCUG 60742</strain>
    </source>
</reference>
<evidence type="ECO:0000256" key="1">
    <source>
        <dbReference type="ARBA" id="ARBA00006139"/>
    </source>
</evidence>
<dbReference type="PRINTS" id="PR00781">
    <property type="entry name" value="LIPOSIGPTASE"/>
</dbReference>
<feature type="transmembrane region" description="Helical" evidence="9">
    <location>
        <begin position="135"/>
        <end position="155"/>
    </location>
</feature>
<organism evidence="11 12">
    <name type="scientific">Mucilaginibacter lutimaris</name>
    <dbReference type="NCBI Taxonomy" id="931629"/>
    <lineage>
        <taxon>Bacteria</taxon>
        <taxon>Pseudomonadati</taxon>
        <taxon>Bacteroidota</taxon>
        <taxon>Sphingobacteriia</taxon>
        <taxon>Sphingobacteriales</taxon>
        <taxon>Sphingobacteriaceae</taxon>
        <taxon>Mucilaginibacter</taxon>
    </lineage>
</organism>
<evidence type="ECO:0000256" key="5">
    <source>
        <dbReference type="ARBA" id="ARBA00022750"/>
    </source>
</evidence>
<evidence type="ECO:0000256" key="9">
    <source>
        <dbReference type="HAMAP-Rule" id="MF_00161"/>
    </source>
</evidence>
<feature type="transmembrane region" description="Helical" evidence="9">
    <location>
        <begin position="69"/>
        <end position="91"/>
    </location>
</feature>
<dbReference type="InterPro" id="IPR001872">
    <property type="entry name" value="Peptidase_A8"/>
</dbReference>
<comment type="function">
    <text evidence="9">This protein specifically catalyzes the removal of signal peptides from prolipoproteins.</text>
</comment>
<protein>
    <recommendedName>
        <fullName evidence="9">Lipoprotein signal peptidase</fullName>
        <ecNumber evidence="9">3.4.23.36</ecNumber>
    </recommendedName>
    <alternativeName>
        <fullName evidence="9">Prolipoprotein signal peptidase</fullName>
    </alternativeName>
    <alternativeName>
        <fullName evidence="9">Signal peptidase II</fullName>
        <shortName evidence="9">SPase II</shortName>
    </alternativeName>
</protein>
<comment type="similarity">
    <text evidence="1 9 10">Belongs to the peptidase A8 family.</text>
</comment>
<keyword evidence="7 9" id="KW-1133">Transmembrane helix</keyword>
<evidence type="ECO:0000313" key="11">
    <source>
        <dbReference type="EMBL" id="MFD0765675.1"/>
    </source>
</evidence>
<evidence type="ECO:0000256" key="3">
    <source>
        <dbReference type="ARBA" id="ARBA00022670"/>
    </source>
</evidence>
<comment type="subcellular location">
    <subcellularLocation>
        <location evidence="9">Cell membrane</location>
        <topology evidence="9">Multi-pass membrane protein</topology>
    </subcellularLocation>
</comment>
<keyword evidence="4 9" id="KW-0812">Transmembrane</keyword>
<proteinExistence type="inferred from homology"/>
<keyword evidence="2 9" id="KW-1003">Cell membrane</keyword>
<keyword evidence="5 9" id="KW-0064">Aspartyl protease</keyword>
<dbReference type="Proteomes" id="UP001597073">
    <property type="component" value="Unassembled WGS sequence"/>
</dbReference>
<evidence type="ECO:0000256" key="7">
    <source>
        <dbReference type="ARBA" id="ARBA00022989"/>
    </source>
</evidence>
<comment type="catalytic activity">
    <reaction evidence="9">
        <text>Release of signal peptides from bacterial membrane prolipoproteins. Hydrolyzes -Xaa-Yaa-Zaa-|-(S,diacylglyceryl)Cys-, in which Xaa is hydrophobic (preferably Leu), and Yaa (Ala or Ser) and Zaa (Gly or Ala) have small, neutral side chains.</text>
        <dbReference type="EC" id="3.4.23.36"/>
    </reaction>
</comment>
<keyword evidence="6 9" id="KW-0378">Hydrolase</keyword>
<accession>A0ABW2ZHK2</accession>
<sequence length="179" mass="19944">MKFKGSIRIIIFLLVLAANVIVDQETKAMMRRHINIYDQYHFFNNHVTLLRVENTGAFLSLGDKLVQPFRFIVLTLIPVLALAGALVYSLAKKGLSNLMVTGIIFCIGGGVGNLYDRITKGSVTDFIHLKFGPLQTGIFNAADVSIMIGVSLIVLDTFLRRKENKEAEEPFVVKENTVE</sequence>
<feature type="transmembrane region" description="Helical" evidence="9">
    <location>
        <begin position="98"/>
        <end position="115"/>
    </location>
</feature>
<dbReference type="PANTHER" id="PTHR33695">
    <property type="entry name" value="LIPOPROTEIN SIGNAL PEPTIDASE"/>
    <property type="match status" value="1"/>
</dbReference>
<dbReference type="PANTHER" id="PTHR33695:SF1">
    <property type="entry name" value="LIPOPROTEIN SIGNAL PEPTIDASE"/>
    <property type="match status" value="1"/>
</dbReference>
<dbReference type="NCBIfam" id="TIGR00077">
    <property type="entry name" value="lspA"/>
    <property type="match status" value="1"/>
</dbReference>
<comment type="caution">
    <text evidence="11">The sequence shown here is derived from an EMBL/GenBank/DDBJ whole genome shotgun (WGS) entry which is preliminary data.</text>
</comment>
<evidence type="ECO:0000256" key="10">
    <source>
        <dbReference type="RuleBase" id="RU004181"/>
    </source>
</evidence>
<evidence type="ECO:0000313" key="12">
    <source>
        <dbReference type="Proteomes" id="UP001597073"/>
    </source>
</evidence>
<comment type="caution">
    <text evidence="9">Lacks conserved residue(s) required for the propagation of feature annotation.</text>
</comment>
<dbReference type="RefSeq" id="WP_377142909.1">
    <property type="nucleotide sequence ID" value="NZ_JBHTIA010000008.1"/>
</dbReference>
<dbReference type="Pfam" id="PF01252">
    <property type="entry name" value="Peptidase_A8"/>
    <property type="match status" value="1"/>
</dbReference>
<evidence type="ECO:0000256" key="8">
    <source>
        <dbReference type="ARBA" id="ARBA00023136"/>
    </source>
</evidence>
<feature type="active site" evidence="9">
    <location>
        <position position="125"/>
    </location>
</feature>
<name>A0ABW2ZHK2_9SPHI</name>
<dbReference type="HAMAP" id="MF_00161">
    <property type="entry name" value="LspA"/>
    <property type="match status" value="1"/>
</dbReference>